<keyword evidence="2" id="KW-1185">Reference proteome</keyword>
<dbReference type="EMBL" id="JANRMS010004883">
    <property type="protein sequence ID" value="KAJ3505130.1"/>
    <property type="molecule type" value="Genomic_DNA"/>
</dbReference>
<evidence type="ECO:0000313" key="1">
    <source>
        <dbReference type="EMBL" id="KAJ3505130.1"/>
    </source>
</evidence>
<protein>
    <submittedName>
        <fullName evidence="1">Uncharacterized protein</fullName>
    </submittedName>
</protein>
<gene>
    <name evidence="1" type="ORF">NM208_g16240</name>
</gene>
<evidence type="ECO:0000313" key="2">
    <source>
        <dbReference type="Proteomes" id="UP001148629"/>
    </source>
</evidence>
<organism evidence="1 2">
    <name type="scientific">Fusarium decemcellulare</name>
    <dbReference type="NCBI Taxonomy" id="57161"/>
    <lineage>
        <taxon>Eukaryota</taxon>
        <taxon>Fungi</taxon>
        <taxon>Dikarya</taxon>
        <taxon>Ascomycota</taxon>
        <taxon>Pezizomycotina</taxon>
        <taxon>Sordariomycetes</taxon>
        <taxon>Hypocreomycetidae</taxon>
        <taxon>Hypocreales</taxon>
        <taxon>Nectriaceae</taxon>
        <taxon>Fusarium</taxon>
        <taxon>Fusarium decemcellulare species complex</taxon>
    </lineage>
</organism>
<proteinExistence type="predicted"/>
<reference evidence="1" key="1">
    <citation type="submission" date="2022-08" db="EMBL/GenBank/DDBJ databases">
        <title>Genome Sequence of Fusarium decemcellulare.</title>
        <authorList>
            <person name="Buettner E."/>
        </authorList>
    </citation>
    <scope>NUCLEOTIDE SEQUENCE</scope>
    <source>
        <strain evidence="1">Babe19</strain>
    </source>
</reference>
<comment type="caution">
    <text evidence="1">The sequence shown here is derived from an EMBL/GenBank/DDBJ whole genome shotgun (WGS) entry which is preliminary data.</text>
</comment>
<sequence>MDDVSKTLFRGAQAKLLESLPPYMVPALFIPVRDIPKSLVGKLSEYQCRDASYRAPETPGESLLQQVWAEVLGVPETSLGIDDNFVQAGGDSIKIIELLAALREHGRKLTVSQVLQSPVMNDMAKLLVRIDDAVVDEAPKPFELLTVDSMTADVVTREAARTCNINEIDVEDAYPATPLQEALMAISAQRTDVYTHRLIFKIPTSLDIGRFKMAWETLAAEQPIFRTYIVTMQGIGTAQVVVRGETKWHVDMTLAEFIQYDKETPFSYGTMLSRCAMVNDGEGATYFVWSGHHAISDGWSRPAMFDELRHIYINGWARPQTPFTPFVKHIVDLDLEESDEFWREQFPDIVEAFPRLPEPDYVPQAERIESLTVRLERRPASTITTATVVQAAWALVTATYANADEAVFGLTLSGRDAPVAGITKMMGVTITTVPVRMVLDNTSTILEYLQDVQQHISDVKQHQHVGLQHIQRLGPEARSATRFQNLLVIQPADEAKDHQGMLDLGLELVQREERDTSQYALTVQCTINDDGWLQVKAHFDDKVIEEKQMECFLRLFEHVLRQLATESEEMTLYELDRMSPHDLSLLARYNGDMPKAVERTLHGIFEERVRETPEAVALDGFDGQLTYAELDNMSNNLARHLHHGAGVDVESRVILCFAKSRIPIISMLAILKSGGICVSINPEDPTSRLVDLIKDAAADVVLCDEANVDRFKEHATHIVAVTGSLITHLDDPSLRQSLPTVRCSNGSFVVFTSGSTGKPKGSLLEHRSLATDLTAVGQRVGIHSKSRTLQFSSHTFDAHILEIMGTLIHGGHASRC</sequence>
<name>A0ACC1RC02_9HYPO</name>
<accession>A0ACC1RC02</accession>
<dbReference type="Proteomes" id="UP001148629">
    <property type="component" value="Unassembled WGS sequence"/>
</dbReference>